<reference evidence="2" key="1">
    <citation type="submission" date="2022-03" db="EMBL/GenBank/DDBJ databases">
        <authorList>
            <person name="Lindestad O."/>
        </authorList>
    </citation>
    <scope>NUCLEOTIDE SEQUENCE</scope>
</reference>
<evidence type="ECO:0000256" key="1">
    <source>
        <dbReference type="SAM" id="MobiDB-lite"/>
    </source>
</evidence>
<dbReference type="EMBL" id="CAKXAJ010010661">
    <property type="protein sequence ID" value="CAH2211526.1"/>
    <property type="molecule type" value="Genomic_DNA"/>
</dbReference>
<evidence type="ECO:0000313" key="2">
    <source>
        <dbReference type="EMBL" id="CAH2211526.1"/>
    </source>
</evidence>
<keyword evidence="3" id="KW-1185">Reference proteome</keyword>
<protein>
    <submittedName>
        <fullName evidence="2">Jg24003 protein</fullName>
    </submittedName>
</protein>
<proteinExistence type="predicted"/>
<dbReference type="AlphaFoldDB" id="A0A8S4QPN4"/>
<organism evidence="2 3">
    <name type="scientific">Pararge aegeria aegeria</name>
    <dbReference type="NCBI Taxonomy" id="348720"/>
    <lineage>
        <taxon>Eukaryota</taxon>
        <taxon>Metazoa</taxon>
        <taxon>Ecdysozoa</taxon>
        <taxon>Arthropoda</taxon>
        <taxon>Hexapoda</taxon>
        <taxon>Insecta</taxon>
        <taxon>Pterygota</taxon>
        <taxon>Neoptera</taxon>
        <taxon>Endopterygota</taxon>
        <taxon>Lepidoptera</taxon>
        <taxon>Glossata</taxon>
        <taxon>Ditrysia</taxon>
        <taxon>Papilionoidea</taxon>
        <taxon>Nymphalidae</taxon>
        <taxon>Satyrinae</taxon>
        <taxon>Satyrini</taxon>
        <taxon>Parargina</taxon>
        <taxon>Pararge</taxon>
    </lineage>
</organism>
<evidence type="ECO:0000313" key="3">
    <source>
        <dbReference type="Proteomes" id="UP000838756"/>
    </source>
</evidence>
<sequence>MNLCILKPNKVMQRTRLCGCMCECVRLVAGIQTARAPRATRGDGTRRAGRGRAARDENARRLLPARLAFHAPGAATGSRASAPTPLRALPLLAHQPAPSEARM</sequence>
<feature type="region of interest" description="Disordered" evidence="1">
    <location>
        <begin position="35"/>
        <end position="56"/>
    </location>
</feature>
<name>A0A8S4QPN4_9NEOP</name>
<dbReference type="Proteomes" id="UP000838756">
    <property type="component" value="Unassembled WGS sequence"/>
</dbReference>
<gene>
    <name evidence="2" type="primary">jg24003</name>
    <name evidence="2" type="ORF">PAEG_LOCUS3340</name>
</gene>
<accession>A0A8S4QPN4</accession>
<comment type="caution">
    <text evidence="2">The sequence shown here is derived from an EMBL/GenBank/DDBJ whole genome shotgun (WGS) entry which is preliminary data.</text>
</comment>